<evidence type="ECO:0000313" key="16">
    <source>
        <dbReference type="Proteomes" id="UP000735302"/>
    </source>
</evidence>
<evidence type="ECO:0000256" key="3">
    <source>
        <dbReference type="ARBA" id="ARBA00022692"/>
    </source>
</evidence>
<keyword evidence="3 13" id="KW-0812">Transmembrane</keyword>
<proteinExistence type="predicted"/>
<dbReference type="SUPFAM" id="SSF57850">
    <property type="entry name" value="RING/U-box"/>
    <property type="match status" value="1"/>
</dbReference>
<sequence length="267" mass="29780">MASYARRTNLIEGVGNEVLLGLSAFTGALIAALYFVNSRGQQTGTIHPDSEGNVATTRERLQNEAEHVGDVSLGGARPSRRTHHRNDGQLSCPICLGSAVLAVETNCGHVFCGHCMVTYWQHQTWLGAIRCPSCRTQVSLLLLNFTAEEHAADSDERREVINKINQYNRRFSGEPRTIQEYLQDLPTLLRHAFHEFFSVGGLMWMFRFRIGILVLAAFLYLISPLDILPEAVFGIIGFLDDIFIILLLAIYISIIYRQVITARAGDG</sequence>
<name>A0AAV4A7I2_9GAST</name>
<dbReference type="PROSITE" id="PS50089">
    <property type="entry name" value="ZF_RING_2"/>
    <property type="match status" value="1"/>
</dbReference>
<protein>
    <recommendedName>
        <fullName evidence="2">E3 ubiquitin-protein ligase RNF170</fullName>
    </recommendedName>
    <alternativeName>
        <fullName evidence="10">RING finger protein 170</fullName>
    </alternativeName>
    <alternativeName>
        <fullName evidence="9">RING-type E3 ubiquitin transferase RNF170</fullName>
    </alternativeName>
</protein>
<dbReference type="GO" id="GO:0008270">
    <property type="term" value="F:zinc ion binding"/>
    <property type="evidence" value="ECO:0007669"/>
    <property type="project" value="UniProtKB-KW"/>
</dbReference>
<dbReference type="InterPro" id="IPR013083">
    <property type="entry name" value="Znf_RING/FYVE/PHD"/>
</dbReference>
<evidence type="ECO:0000256" key="10">
    <source>
        <dbReference type="ARBA" id="ARBA00031107"/>
    </source>
</evidence>
<dbReference type="Gene3D" id="3.30.40.10">
    <property type="entry name" value="Zinc/RING finger domain, C3HC4 (zinc finger)"/>
    <property type="match status" value="1"/>
</dbReference>
<feature type="transmembrane region" description="Helical" evidence="13">
    <location>
        <begin position="206"/>
        <end position="225"/>
    </location>
</feature>
<dbReference type="PROSITE" id="PS00518">
    <property type="entry name" value="ZF_RING_1"/>
    <property type="match status" value="1"/>
</dbReference>
<dbReference type="Pfam" id="PF06803">
    <property type="entry name" value="DUF1232"/>
    <property type="match status" value="1"/>
</dbReference>
<evidence type="ECO:0000256" key="7">
    <source>
        <dbReference type="ARBA" id="ARBA00022989"/>
    </source>
</evidence>
<evidence type="ECO:0000256" key="2">
    <source>
        <dbReference type="ARBA" id="ARBA00014068"/>
    </source>
</evidence>
<evidence type="ECO:0000256" key="9">
    <source>
        <dbReference type="ARBA" id="ARBA00030110"/>
    </source>
</evidence>
<feature type="transmembrane region" description="Helical" evidence="13">
    <location>
        <begin position="18"/>
        <end position="36"/>
    </location>
</feature>
<feature type="domain" description="RING-type" evidence="14">
    <location>
        <begin position="92"/>
        <end position="135"/>
    </location>
</feature>
<feature type="region of interest" description="Disordered" evidence="12">
    <location>
        <begin position="68"/>
        <end position="87"/>
    </location>
</feature>
<dbReference type="SMART" id="SM00184">
    <property type="entry name" value="RING"/>
    <property type="match status" value="1"/>
</dbReference>
<dbReference type="EMBL" id="BLXT01003724">
    <property type="protein sequence ID" value="GFO03188.1"/>
    <property type="molecule type" value="Genomic_DNA"/>
</dbReference>
<evidence type="ECO:0000256" key="6">
    <source>
        <dbReference type="ARBA" id="ARBA00022833"/>
    </source>
</evidence>
<dbReference type="Proteomes" id="UP000735302">
    <property type="component" value="Unassembled WGS sequence"/>
</dbReference>
<evidence type="ECO:0000256" key="12">
    <source>
        <dbReference type="SAM" id="MobiDB-lite"/>
    </source>
</evidence>
<keyword evidence="4" id="KW-0479">Metal-binding</keyword>
<dbReference type="PANTHER" id="PTHR22894">
    <property type="entry name" value="RING-TYPE DOMAIN-CONTAINING PROTEIN"/>
    <property type="match status" value="1"/>
</dbReference>
<dbReference type="CDD" id="cd16553">
    <property type="entry name" value="RING-HC_RNF170"/>
    <property type="match status" value="1"/>
</dbReference>
<dbReference type="InterPro" id="IPR010652">
    <property type="entry name" value="DUF1232"/>
</dbReference>
<dbReference type="GO" id="GO:0061630">
    <property type="term" value="F:ubiquitin protein ligase activity"/>
    <property type="evidence" value="ECO:0007669"/>
    <property type="project" value="InterPro"/>
</dbReference>
<keyword evidence="8 13" id="KW-0472">Membrane</keyword>
<keyword evidence="6" id="KW-0862">Zinc</keyword>
<dbReference type="GO" id="GO:0012505">
    <property type="term" value="C:endomembrane system"/>
    <property type="evidence" value="ECO:0007669"/>
    <property type="project" value="UniProtKB-SubCell"/>
</dbReference>
<comment type="caution">
    <text evidence="15">The sequence shown here is derived from an EMBL/GenBank/DDBJ whole genome shotgun (WGS) entry which is preliminary data.</text>
</comment>
<dbReference type="InterPro" id="IPR001841">
    <property type="entry name" value="Znf_RING"/>
</dbReference>
<dbReference type="InterPro" id="IPR038896">
    <property type="entry name" value="RNF170"/>
</dbReference>
<keyword evidence="5 11" id="KW-0863">Zinc-finger</keyword>
<gene>
    <name evidence="15" type="ORF">PoB_002969300</name>
</gene>
<dbReference type="InterPro" id="IPR017907">
    <property type="entry name" value="Znf_RING_CS"/>
</dbReference>
<keyword evidence="7 13" id="KW-1133">Transmembrane helix</keyword>
<evidence type="ECO:0000256" key="8">
    <source>
        <dbReference type="ARBA" id="ARBA00023136"/>
    </source>
</evidence>
<dbReference type="AlphaFoldDB" id="A0AAV4A7I2"/>
<reference evidence="15 16" key="1">
    <citation type="journal article" date="2021" name="Elife">
        <title>Chloroplast acquisition without the gene transfer in kleptoplastic sea slugs, Plakobranchus ocellatus.</title>
        <authorList>
            <person name="Maeda T."/>
            <person name="Takahashi S."/>
            <person name="Yoshida T."/>
            <person name="Shimamura S."/>
            <person name="Takaki Y."/>
            <person name="Nagai Y."/>
            <person name="Toyoda A."/>
            <person name="Suzuki Y."/>
            <person name="Arimoto A."/>
            <person name="Ishii H."/>
            <person name="Satoh N."/>
            <person name="Nishiyama T."/>
            <person name="Hasebe M."/>
            <person name="Maruyama T."/>
            <person name="Minagawa J."/>
            <person name="Obokata J."/>
            <person name="Shigenobu S."/>
        </authorList>
    </citation>
    <scope>NUCLEOTIDE SEQUENCE [LARGE SCALE GENOMIC DNA]</scope>
</reference>
<accession>A0AAV4A7I2</accession>
<evidence type="ECO:0000259" key="14">
    <source>
        <dbReference type="PROSITE" id="PS50089"/>
    </source>
</evidence>
<evidence type="ECO:0000313" key="15">
    <source>
        <dbReference type="EMBL" id="GFO03188.1"/>
    </source>
</evidence>
<keyword evidence="16" id="KW-1185">Reference proteome</keyword>
<organism evidence="15 16">
    <name type="scientific">Plakobranchus ocellatus</name>
    <dbReference type="NCBI Taxonomy" id="259542"/>
    <lineage>
        <taxon>Eukaryota</taxon>
        <taxon>Metazoa</taxon>
        <taxon>Spiralia</taxon>
        <taxon>Lophotrochozoa</taxon>
        <taxon>Mollusca</taxon>
        <taxon>Gastropoda</taxon>
        <taxon>Heterobranchia</taxon>
        <taxon>Euthyneura</taxon>
        <taxon>Panpulmonata</taxon>
        <taxon>Sacoglossa</taxon>
        <taxon>Placobranchoidea</taxon>
        <taxon>Plakobranchidae</taxon>
        <taxon>Plakobranchus</taxon>
    </lineage>
</organism>
<comment type="subcellular location">
    <subcellularLocation>
        <location evidence="1">Endomembrane system</location>
        <topology evidence="1">Multi-pass membrane protein</topology>
    </subcellularLocation>
</comment>
<dbReference type="InterPro" id="IPR018957">
    <property type="entry name" value="Znf_C3HC4_RING-type"/>
</dbReference>
<dbReference type="Pfam" id="PF00097">
    <property type="entry name" value="zf-C3HC4"/>
    <property type="match status" value="1"/>
</dbReference>
<evidence type="ECO:0000256" key="5">
    <source>
        <dbReference type="ARBA" id="ARBA00022771"/>
    </source>
</evidence>
<dbReference type="PANTHER" id="PTHR22894:SF5">
    <property type="entry name" value="RING-TYPE DOMAIN-CONTAINING PROTEIN"/>
    <property type="match status" value="1"/>
</dbReference>
<evidence type="ECO:0000256" key="4">
    <source>
        <dbReference type="ARBA" id="ARBA00022723"/>
    </source>
</evidence>
<evidence type="ECO:0000256" key="13">
    <source>
        <dbReference type="SAM" id="Phobius"/>
    </source>
</evidence>
<feature type="transmembrane region" description="Helical" evidence="13">
    <location>
        <begin position="231"/>
        <end position="254"/>
    </location>
</feature>
<evidence type="ECO:0000256" key="11">
    <source>
        <dbReference type="PROSITE-ProRule" id="PRU00175"/>
    </source>
</evidence>
<evidence type="ECO:0000256" key="1">
    <source>
        <dbReference type="ARBA" id="ARBA00004127"/>
    </source>
</evidence>